<sequence>MASSLSLFPKNHTLSFVLFGMLNLKTCPFFEEITYFIDNKLIVLIILHVFLIFCIEKVEVIF</sequence>
<organism evidence="2 3">
    <name type="scientific">Bacillus cereus VD154</name>
    <dbReference type="NCBI Taxonomy" id="1053238"/>
    <lineage>
        <taxon>Bacteria</taxon>
        <taxon>Bacillati</taxon>
        <taxon>Bacillota</taxon>
        <taxon>Bacilli</taxon>
        <taxon>Bacillales</taxon>
        <taxon>Bacillaceae</taxon>
        <taxon>Bacillus</taxon>
        <taxon>Bacillus cereus group</taxon>
    </lineage>
</organism>
<name>A0A9W5NZ57_BACCE</name>
<reference evidence="2 3" key="1">
    <citation type="submission" date="2012-04" db="EMBL/GenBank/DDBJ databases">
        <title>The Genome Sequence of Bacillus cereus VD154.</title>
        <authorList>
            <consortium name="The Broad Institute Genome Sequencing Platform"/>
            <consortium name="The Broad Institute Genome Sequencing Center for Infectious Disease"/>
            <person name="Feldgarden M."/>
            <person name="Van der Auwera G.A."/>
            <person name="Mahillon J."/>
            <person name="Duprez V."/>
            <person name="Timmery S."/>
            <person name="Mattelet C."/>
            <person name="Dierick K."/>
            <person name="Sun M."/>
            <person name="Yu Z."/>
            <person name="Zhu L."/>
            <person name="Hu X."/>
            <person name="Shank E.B."/>
            <person name="Swiecicka I."/>
            <person name="Hansen B.M."/>
            <person name="Andrup L."/>
            <person name="Young S.K."/>
            <person name="Zeng Q."/>
            <person name="Gargeya S."/>
            <person name="Fitzgerald M."/>
            <person name="Haas B."/>
            <person name="Abouelleil A."/>
            <person name="Alvarado L."/>
            <person name="Arachchi H.M."/>
            <person name="Berlin A."/>
            <person name="Chapman S.B."/>
            <person name="Goldberg J."/>
            <person name="Griggs A."/>
            <person name="Gujja S."/>
            <person name="Hansen M."/>
            <person name="Howarth C."/>
            <person name="Imamovic A."/>
            <person name="Larimer J."/>
            <person name="McCowen C."/>
            <person name="Montmayeur A."/>
            <person name="Murphy C."/>
            <person name="Neiman D."/>
            <person name="Pearson M."/>
            <person name="Priest M."/>
            <person name="Roberts A."/>
            <person name="Saif S."/>
            <person name="Shea T."/>
            <person name="Sisk P."/>
            <person name="Sykes S."/>
            <person name="Wortman J."/>
            <person name="Nusbaum C."/>
            <person name="Birren B."/>
        </authorList>
    </citation>
    <scope>NUCLEOTIDE SEQUENCE [LARGE SCALE GENOMIC DNA]</scope>
    <source>
        <strain evidence="2 3">VD154</strain>
    </source>
</reference>
<feature type="transmembrane region" description="Helical" evidence="1">
    <location>
        <begin position="33"/>
        <end position="55"/>
    </location>
</feature>
<keyword evidence="1" id="KW-1133">Transmembrane helix</keyword>
<protein>
    <submittedName>
        <fullName evidence="2">Uncharacterized protein</fullName>
    </submittedName>
</protein>
<keyword evidence="1" id="KW-0472">Membrane</keyword>
<keyword evidence="1" id="KW-0812">Transmembrane</keyword>
<evidence type="ECO:0000313" key="2">
    <source>
        <dbReference type="EMBL" id="EJR60571.1"/>
    </source>
</evidence>
<gene>
    <name evidence="2" type="ORF">IK5_06154</name>
</gene>
<dbReference type="AlphaFoldDB" id="A0A9W5NZ57"/>
<comment type="caution">
    <text evidence="2">The sequence shown here is derived from an EMBL/GenBank/DDBJ whole genome shotgun (WGS) entry which is preliminary data.</text>
</comment>
<evidence type="ECO:0000256" key="1">
    <source>
        <dbReference type="SAM" id="Phobius"/>
    </source>
</evidence>
<dbReference type="Proteomes" id="UP000006967">
    <property type="component" value="Unassembled WGS sequence"/>
</dbReference>
<evidence type="ECO:0000313" key="3">
    <source>
        <dbReference type="Proteomes" id="UP000006967"/>
    </source>
</evidence>
<proteinExistence type="predicted"/>
<dbReference type="EMBL" id="AHFG01000103">
    <property type="protein sequence ID" value="EJR60571.1"/>
    <property type="molecule type" value="Genomic_DNA"/>
</dbReference>
<accession>A0A9W5NZ57</accession>